<dbReference type="AlphaFoldDB" id="E1JZM3"/>
<dbReference type="STRING" id="596151.DesfrDRAFT_3073"/>
<evidence type="ECO:0000313" key="2">
    <source>
        <dbReference type="EMBL" id="EFL50158.1"/>
    </source>
</evidence>
<dbReference type="InterPro" id="IPR016155">
    <property type="entry name" value="Mopterin_synth/thiamin_S_b"/>
</dbReference>
<accession>E1JZM3</accession>
<dbReference type="SUPFAM" id="SSF54285">
    <property type="entry name" value="MoaD/ThiS"/>
    <property type="match status" value="1"/>
</dbReference>
<gene>
    <name evidence="2" type="ORF">DesfrDRAFT_3073</name>
</gene>
<evidence type="ECO:0000313" key="3">
    <source>
        <dbReference type="Proteomes" id="UP000006250"/>
    </source>
</evidence>
<comment type="caution">
    <text evidence="2">The sequence shown here is derived from an EMBL/GenBank/DDBJ whole genome shotgun (WGS) entry which is preliminary data.</text>
</comment>
<dbReference type="InterPro" id="IPR003749">
    <property type="entry name" value="ThiS/MoaD-like"/>
</dbReference>
<keyword evidence="3" id="KW-1185">Reference proteome</keyword>
<feature type="region of interest" description="Disordered" evidence="1">
    <location>
        <begin position="56"/>
        <end position="76"/>
    </location>
</feature>
<evidence type="ECO:0000256" key="1">
    <source>
        <dbReference type="SAM" id="MobiDB-lite"/>
    </source>
</evidence>
<dbReference type="InterPro" id="IPR012675">
    <property type="entry name" value="Beta-grasp_dom_sf"/>
</dbReference>
<dbReference type="Gene3D" id="3.10.20.30">
    <property type="match status" value="1"/>
</dbReference>
<reference evidence="2 3" key="1">
    <citation type="submission" date="2010-08" db="EMBL/GenBank/DDBJ databases">
        <title>The draft genome of Desulfovibrio fructosovorans JJ.</title>
        <authorList>
            <consortium name="US DOE Joint Genome Institute (JGI-PGF)"/>
            <person name="Lucas S."/>
            <person name="Copeland A."/>
            <person name="Lapidus A."/>
            <person name="Cheng J.-F."/>
            <person name="Bruce D."/>
            <person name="Goodwin L."/>
            <person name="Pitluck S."/>
            <person name="Land M.L."/>
            <person name="Hauser L."/>
            <person name="Chang Y.-J."/>
            <person name="Jeffries C."/>
            <person name="Wall J.D."/>
            <person name="Stahl D.A."/>
            <person name="Arkin A.P."/>
            <person name="Dehal P."/>
            <person name="Stolyar S.M."/>
            <person name="Hazen T.C."/>
            <person name="Woyke T.J."/>
        </authorList>
    </citation>
    <scope>NUCLEOTIDE SEQUENCE [LARGE SCALE GENOMIC DNA]</scope>
    <source>
        <strain evidence="2 3">JJ</strain>
    </source>
</reference>
<protein>
    <submittedName>
        <fullName evidence="2">Thiamine S protein</fullName>
    </submittedName>
</protein>
<dbReference type="OrthoDB" id="5458517at2"/>
<sequence>MSDTVAVRALATLAGYAPPGGEARIGPGETVAGLAGRLGLPLGAIGTVLVNGRPARAETPLSPGDTVSFVPPITGG</sequence>
<dbReference type="eggNOG" id="ENOG50318FR">
    <property type="taxonomic scope" value="Bacteria"/>
</dbReference>
<name>E1JZM3_SOLFR</name>
<dbReference type="EMBL" id="AECZ01000024">
    <property type="protein sequence ID" value="EFL50158.1"/>
    <property type="molecule type" value="Genomic_DNA"/>
</dbReference>
<dbReference type="Proteomes" id="UP000006250">
    <property type="component" value="Unassembled WGS sequence"/>
</dbReference>
<organism evidence="2 3">
    <name type="scientific">Solidesulfovibrio fructosivorans JJ]</name>
    <dbReference type="NCBI Taxonomy" id="596151"/>
    <lineage>
        <taxon>Bacteria</taxon>
        <taxon>Pseudomonadati</taxon>
        <taxon>Thermodesulfobacteriota</taxon>
        <taxon>Desulfovibrionia</taxon>
        <taxon>Desulfovibrionales</taxon>
        <taxon>Desulfovibrionaceae</taxon>
        <taxon>Solidesulfovibrio</taxon>
    </lineage>
</organism>
<dbReference type="RefSeq" id="WP_005995339.1">
    <property type="nucleotide sequence ID" value="NZ_AECZ01000024.1"/>
</dbReference>
<dbReference type="Pfam" id="PF02597">
    <property type="entry name" value="ThiS"/>
    <property type="match status" value="1"/>
</dbReference>
<proteinExistence type="predicted"/>